<evidence type="ECO:0000256" key="1">
    <source>
        <dbReference type="SAM" id="MobiDB-lite"/>
    </source>
</evidence>
<evidence type="ECO:0000256" key="2">
    <source>
        <dbReference type="SAM" id="SignalP"/>
    </source>
</evidence>
<evidence type="ECO:0000313" key="3">
    <source>
        <dbReference type="EMBL" id="MDI1432967.1"/>
    </source>
</evidence>
<gene>
    <name evidence="3" type="ORF">QHF89_25965</name>
</gene>
<keyword evidence="2" id="KW-0732">Signal</keyword>
<feature type="compositionally biased region" description="Low complexity" evidence="1">
    <location>
        <begin position="207"/>
        <end position="218"/>
    </location>
</feature>
<comment type="caution">
    <text evidence="3">The sequence shown here is derived from an EMBL/GenBank/DDBJ whole genome shotgun (WGS) entry which is preliminary data.</text>
</comment>
<sequence>MLRARAPSLILASLASLGLAADAHAESAVRLRWSAPEGCPTAAVVSAEVDRLLGGRGAQAAPLDVTAEVKRDEAGRFRVRLETRSEEGPRTREVEATSCAALGEAAALIIAMMIDPDVIAEPPPEVPPTTQTEAHITPSPPPHDPNRSAHRFQPSPPRPEPKRVSVPALPPTTQTEARIGSSPPPHDPNRSAHRFQPSPPRPEPKRVSVSKVPLSVSPQPLPPPMALSVRALADAGTFPTPTLGLGAAISLFVGNYRLEAGLTYLPTRTFPFPTLGTATGDIDLTLAHVGACAAFFRRPRIELGPCVAFEAGRIQSSSAGVSSPGQGAAPWLALSAGGRFGWTFARPVALVVGLGAGVPIVHPDLVISGLGTVHRASPVVGRAELGFEVRF</sequence>
<dbReference type="EMBL" id="JARZHI010000025">
    <property type="protein sequence ID" value="MDI1432967.1"/>
    <property type="molecule type" value="Genomic_DNA"/>
</dbReference>
<reference evidence="3 4" key="1">
    <citation type="submission" date="2023-04" db="EMBL/GenBank/DDBJ databases">
        <title>The genome sequence of Polyangium sorediatum DSM14670.</title>
        <authorList>
            <person name="Zhang X."/>
        </authorList>
    </citation>
    <scope>NUCLEOTIDE SEQUENCE [LARGE SCALE GENOMIC DNA]</scope>
    <source>
        <strain evidence="3 4">DSM 14670</strain>
    </source>
</reference>
<dbReference type="RefSeq" id="WP_136970124.1">
    <property type="nucleotide sequence ID" value="NZ_JARZHI010000025.1"/>
</dbReference>
<accession>A0ABT6NXA8</accession>
<proteinExistence type="predicted"/>
<feature type="region of interest" description="Disordered" evidence="1">
    <location>
        <begin position="119"/>
        <end position="222"/>
    </location>
</feature>
<evidence type="ECO:0008006" key="5">
    <source>
        <dbReference type="Google" id="ProtNLM"/>
    </source>
</evidence>
<dbReference type="Proteomes" id="UP001160301">
    <property type="component" value="Unassembled WGS sequence"/>
</dbReference>
<protein>
    <recommendedName>
        <fullName evidence="5">Outer membrane protein beta-barrel domain-containing protein</fullName>
    </recommendedName>
</protein>
<feature type="chain" id="PRO_5047137990" description="Outer membrane protein beta-barrel domain-containing protein" evidence="2">
    <location>
        <begin position="26"/>
        <end position="391"/>
    </location>
</feature>
<organism evidence="3 4">
    <name type="scientific">Polyangium sorediatum</name>
    <dbReference type="NCBI Taxonomy" id="889274"/>
    <lineage>
        <taxon>Bacteria</taxon>
        <taxon>Pseudomonadati</taxon>
        <taxon>Myxococcota</taxon>
        <taxon>Polyangia</taxon>
        <taxon>Polyangiales</taxon>
        <taxon>Polyangiaceae</taxon>
        <taxon>Polyangium</taxon>
    </lineage>
</organism>
<name>A0ABT6NXA8_9BACT</name>
<feature type="signal peptide" evidence="2">
    <location>
        <begin position="1"/>
        <end position="25"/>
    </location>
</feature>
<keyword evidence="4" id="KW-1185">Reference proteome</keyword>
<evidence type="ECO:0000313" key="4">
    <source>
        <dbReference type="Proteomes" id="UP001160301"/>
    </source>
</evidence>